<evidence type="ECO:0000313" key="9">
    <source>
        <dbReference type="EMBL" id="AQQ67670.1"/>
    </source>
</evidence>
<dbReference type="STRING" id="260552.Mag101_08490"/>
<feature type="transmembrane region" description="Helical" evidence="7">
    <location>
        <begin position="125"/>
        <end position="152"/>
    </location>
</feature>
<keyword evidence="3 7" id="KW-0812">Transmembrane</keyword>
<keyword evidence="5 7" id="KW-1133">Transmembrane helix</keyword>
<evidence type="ECO:0000256" key="5">
    <source>
        <dbReference type="ARBA" id="ARBA00022989"/>
    </source>
</evidence>
<dbReference type="KEGG" id="maga:Mag101_08490"/>
<feature type="transmembrane region" description="Helical" evidence="7">
    <location>
        <begin position="158"/>
        <end position="181"/>
    </location>
</feature>
<comment type="subcellular location">
    <subcellularLocation>
        <location evidence="1">Membrane</location>
        <topology evidence="1">Multi-pass membrane protein</topology>
    </subcellularLocation>
</comment>
<evidence type="ECO:0000256" key="1">
    <source>
        <dbReference type="ARBA" id="ARBA00004141"/>
    </source>
</evidence>
<evidence type="ECO:0000256" key="7">
    <source>
        <dbReference type="SAM" id="Phobius"/>
    </source>
</evidence>
<dbReference type="PANTHER" id="PTHR31272">
    <property type="entry name" value="CYTOCHROME C-TYPE BIOGENESIS PROTEIN HI_1454-RELATED"/>
    <property type="match status" value="1"/>
</dbReference>
<sequence length="237" mass="24708">MGLEFAAIPLAFIAGIVGILSPCVWPLVPVVMTSSSTGGRRGPLFMSLGLACAFAIAGTVLTLLLINLGLDPVAYRNFAAVLLVFVALTLIIPRLGYWLSGQLSRLTSRFGANNNSTENSGAGQFFMGALLGLVWLPCVGPTLGAAIALASVGQQVPTAFLVMFVFGVGTASALLVAAYLSGRLLDRWRGGIMTNGERAKKVLGVLLLILGVMVLTGMDKVLEAFALGILPDWALSL</sequence>
<dbReference type="PANTHER" id="PTHR31272:SF9">
    <property type="entry name" value="BLL1027 PROTEIN"/>
    <property type="match status" value="1"/>
</dbReference>
<dbReference type="eggNOG" id="COG0785">
    <property type="taxonomic scope" value="Bacteria"/>
</dbReference>
<comment type="similarity">
    <text evidence="2">Belongs to the DsbD family.</text>
</comment>
<dbReference type="GO" id="GO:0016020">
    <property type="term" value="C:membrane"/>
    <property type="evidence" value="ECO:0007669"/>
    <property type="project" value="UniProtKB-SubCell"/>
</dbReference>
<keyword evidence="10" id="KW-1185">Reference proteome</keyword>
<proteinExistence type="inferred from homology"/>
<dbReference type="RefSeq" id="WP_077403448.1">
    <property type="nucleotide sequence ID" value="NZ_CP019650.1"/>
</dbReference>
<dbReference type="InterPro" id="IPR051790">
    <property type="entry name" value="Cytochrome_c-biogenesis_DsbD"/>
</dbReference>
<dbReference type="Pfam" id="PF02683">
    <property type="entry name" value="DsbD_TM"/>
    <property type="match status" value="1"/>
</dbReference>
<accession>A0A1Q2M4U7</accession>
<dbReference type="GO" id="GO:0017004">
    <property type="term" value="P:cytochrome complex assembly"/>
    <property type="evidence" value="ECO:0007669"/>
    <property type="project" value="UniProtKB-KW"/>
</dbReference>
<keyword evidence="6 7" id="KW-0472">Membrane</keyword>
<dbReference type="OrthoDB" id="9811352at2"/>
<evidence type="ECO:0000256" key="6">
    <source>
        <dbReference type="ARBA" id="ARBA00023136"/>
    </source>
</evidence>
<evidence type="ECO:0000259" key="8">
    <source>
        <dbReference type="Pfam" id="PF02683"/>
    </source>
</evidence>
<gene>
    <name evidence="9" type="ORF">Mag101_08490</name>
</gene>
<evidence type="ECO:0000256" key="4">
    <source>
        <dbReference type="ARBA" id="ARBA00022748"/>
    </source>
</evidence>
<feature type="transmembrane region" description="Helical" evidence="7">
    <location>
        <begin position="202"/>
        <end position="218"/>
    </location>
</feature>
<reference evidence="9" key="1">
    <citation type="submission" date="2017-02" db="EMBL/GenBank/DDBJ databases">
        <title>Genome of Microbulbifer agarilyticus GP101.</title>
        <authorList>
            <person name="Jung J."/>
            <person name="Bae S.S."/>
            <person name="Baek K."/>
        </authorList>
    </citation>
    <scope>NUCLEOTIDE SEQUENCE [LARGE SCALE GENOMIC DNA]</scope>
    <source>
        <strain evidence="9">GP101</strain>
    </source>
</reference>
<name>A0A1Q2M4U7_9GAMM</name>
<dbReference type="AlphaFoldDB" id="A0A1Q2M4U7"/>
<feature type="transmembrane region" description="Helical" evidence="7">
    <location>
        <begin position="6"/>
        <end position="32"/>
    </location>
</feature>
<dbReference type="EMBL" id="CP019650">
    <property type="protein sequence ID" value="AQQ67670.1"/>
    <property type="molecule type" value="Genomic_DNA"/>
</dbReference>
<dbReference type="InterPro" id="IPR003834">
    <property type="entry name" value="Cyt_c_assmbl_TM_dom"/>
</dbReference>
<dbReference type="Proteomes" id="UP000188219">
    <property type="component" value="Chromosome"/>
</dbReference>
<feature type="transmembrane region" description="Helical" evidence="7">
    <location>
        <begin position="44"/>
        <end position="66"/>
    </location>
</feature>
<organism evidence="9 10">
    <name type="scientific">Microbulbifer agarilyticus</name>
    <dbReference type="NCBI Taxonomy" id="260552"/>
    <lineage>
        <taxon>Bacteria</taxon>
        <taxon>Pseudomonadati</taxon>
        <taxon>Pseudomonadota</taxon>
        <taxon>Gammaproteobacteria</taxon>
        <taxon>Cellvibrionales</taxon>
        <taxon>Microbulbiferaceae</taxon>
        <taxon>Microbulbifer</taxon>
    </lineage>
</organism>
<feature type="domain" description="Cytochrome C biogenesis protein transmembrane" evidence="8">
    <location>
        <begin position="8"/>
        <end position="215"/>
    </location>
</feature>
<feature type="transmembrane region" description="Helical" evidence="7">
    <location>
        <begin position="78"/>
        <end position="99"/>
    </location>
</feature>
<evidence type="ECO:0000256" key="3">
    <source>
        <dbReference type="ARBA" id="ARBA00022692"/>
    </source>
</evidence>
<protein>
    <submittedName>
        <fullName evidence="9">Cytochrome C biogenesis protein</fullName>
    </submittedName>
</protein>
<evidence type="ECO:0000313" key="10">
    <source>
        <dbReference type="Proteomes" id="UP000188219"/>
    </source>
</evidence>
<evidence type="ECO:0000256" key="2">
    <source>
        <dbReference type="ARBA" id="ARBA00006143"/>
    </source>
</evidence>
<keyword evidence="4" id="KW-0201">Cytochrome c-type biogenesis</keyword>